<name>A0ABZ2LBU4_9BACT</name>
<keyword evidence="2" id="KW-0732">Signal</keyword>
<evidence type="ECO:0000313" key="3">
    <source>
        <dbReference type="EMBL" id="WXB08222.1"/>
    </source>
</evidence>
<keyword evidence="4" id="KW-1185">Reference proteome</keyword>
<feature type="region of interest" description="Disordered" evidence="1">
    <location>
        <begin position="32"/>
        <end position="110"/>
    </location>
</feature>
<accession>A0ABZ2LBU4</accession>
<evidence type="ECO:0000256" key="1">
    <source>
        <dbReference type="SAM" id="MobiDB-lite"/>
    </source>
</evidence>
<dbReference type="RefSeq" id="WP_394837897.1">
    <property type="nucleotide sequence ID" value="NZ_CP089929.1"/>
</dbReference>
<feature type="signal peptide" evidence="2">
    <location>
        <begin position="1"/>
        <end position="22"/>
    </location>
</feature>
<protein>
    <submittedName>
        <fullName evidence="3">Uncharacterized protein</fullName>
    </submittedName>
</protein>
<gene>
    <name evidence="3" type="ORF">LVJ94_13380</name>
</gene>
<dbReference type="Proteomes" id="UP001374803">
    <property type="component" value="Chromosome"/>
</dbReference>
<proteinExistence type="predicted"/>
<evidence type="ECO:0000313" key="4">
    <source>
        <dbReference type="Proteomes" id="UP001374803"/>
    </source>
</evidence>
<feature type="compositionally biased region" description="Low complexity" evidence="1">
    <location>
        <begin position="61"/>
        <end position="84"/>
    </location>
</feature>
<dbReference type="EMBL" id="CP089983">
    <property type="protein sequence ID" value="WXB08222.1"/>
    <property type="molecule type" value="Genomic_DNA"/>
</dbReference>
<evidence type="ECO:0000256" key="2">
    <source>
        <dbReference type="SAM" id="SignalP"/>
    </source>
</evidence>
<feature type="compositionally biased region" description="Low complexity" evidence="1">
    <location>
        <begin position="94"/>
        <end position="103"/>
    </location>
</feature>
<feature type="chain" id="PRO_5045231113" evidence="2">
    <location>
        <begin position="23"/>
        <end position="249"/>
    </location>
</feature>
<reference evidence="3" key="1">
    <citation type="submission" date="2021-12" db="EMBL/GenBank/DDBJ databases">
        <title>Discovery of the Pendulisporaceae a myxobacterial family with distinct sporulation behavior and unique specialized metabolism.</title>
        <authorList>
            <person name="Garcia R."/>
            <person name="Popoff A."/>
            <person name="Bader C.D."/>
            <person name="Loehr J."/>
            <person name="Walesch S."/>
            <person name="Walt C."/>
            <person name="Boldt J."/>
            <person name="Bunk B."/>
            <person name="Haeckl F.J.F.P.J."/>
            <person name="Gunesch A.P."/>
            <person name="Birkelbach J."/>
            <person name="Nuebel U."/>
            <person name="Pietschmann T."/>
            <person name="Bach T."/>
            <person name="Mueller R."/>
        </authorList>
    </citation>
    <scope>NUCLEOTIDE SEQUENCE</scope>
    <source>
        <strain evidence="3">MSr11367</strain>
    </source>
</reference>
<sequence>MSRSHPPAFMVLSLAIHIAAGAVVLGLGTAQDPAAEADPPPSFAGETFEIPELDPERAEESTSASPAAAKPSPARAPRPARAEPVSTTSKAHASDAPAAGGEPSAPPLFGAVGERGVVDLATAFTRAFPQAASGDANWTRVPFGSAGAADVALEIDDTGHLVDTHVTGSPSQALRDGIQRTLVLIRARSFVATAATTRLHIVSTVSPDATHDGLHGDVFAIGGSFAGREGSAFFALAMGRRIDLTITRK</sequence>
<organism evidence="3 4">
    <name type="scientific">Pendulispora rubella</name>
    <dbReference type="NCBI Taxonomy" id="2741070"/>
    <lineage>
        <taxon>Bacteria</taxon>
        <taxon>Pseudomonadati</taxon>
        <taxon>Myxococcota</taxon>
        <taxon>Myxococcia</taxon>
        <taxon>Myxococcales</taxon>
        <taxon>Sorangiineae</taxon>
        <taxon>Pendulisporaceae</taxon>
        <taxon>Pendulispora</taxon>
    </lineage>
</organism>